<feature type="compositionally biased region" description="Basic residues" evidence="2">
    <location>
        <begin position="97"/>
        <end position="113"/>
    </location>
</feature>
<proteinExistence type="predicted"/>
<keyword evidence="4" id="KW-1185">Reference proteome</keyword>
<feature type="region of interest" description="Disordered" evidence="2">
    <location>
        <begin position="85"/>
        <end position="113"/>
    </location>
</feature>
<keyword evidence="1" id="KW-0175">Coiled coil</keyword>
<protein>
    <submittedName>
        <fullName evidence="3">Nuclear pore complex protein Nup85</fullName>
    </submittedName>
</protein>
<name>A0AAW2YXQ8_9EUKA</name>
<reference evidence="3 4" key="1">
    <citation type="submission" date="2024-03" db="EMBL/GenBank/DDBJ databases">
        <title>The Acrasis kona genome and developmental transcriptomes reveal deep origins of eukaryotic multicellular pathways.</title>
        <authorList>
            <person name="Sheikh S."/>
            <person name="Fu C.-J."/>
            <person name="Brown M.W."/>
            <person name="Baldauf S.L."/>
        </authorList>
    </citation>
    <scope>NUCLEOTIDE SEQUENCE [LARGE SCALE GENOMIC DNA]</scope>
    <source>
        <strain evidence="3 4">ATCC MYA-3509</strain>
    </source>
</reference>
<dbReference type="Proteomes" id="UP001431209">
    <property type="component" value="Unassembled WGS sequence"/>
</dbReference>
<evidence type="ECO:0000313" key="4">
    <source>
        <dbReference type="Proteomes" id="UP001431209"/>
    </source>
</evidence>
<feature type="coiled-coil region" evidence="1">
    <location>
        <begin position="26"/>
        <end position="81"/>
    </location>
</feature>
<accession>A0AAW2YXQ8</accession>
<evidence type="ECO:0000256" key="2">
    <source>
        <dbReference type="SAM" id="MobiDB-lite"/>
    </source>
</evidence>
<dbReference type="EMBL" id="JAOPGA020000797">
    <property type="protein sequence ID" value="KAL0481915.1"/>
    <property type="molecule type" value="Genomic_DNA"/>
</dbReference>
<evidence type="ECO:0000313" key="3">
    <source>
        <dbReference type="EMBL" id="KAL0481915.1"/>
    </source>
</evidence>
<gene>
    <name evidence="3" type="ORF">AKO1_011391</name>
</gene>
<evidence type="ECO:0000256" key="1">
    <source>
        <dbReference type="SAM" id="Coils"/>
    </source>
</evidence>
<dbReference type="AlphaFoldDB" id="A0AAW2YXQ8"/>
<organism evidence="3 4">
    <name type="scientific">Acrasis kona</name>
    <dbReference type="NCBI Taxonomy" id="1008807"/>
    <lineage>
        <taxon>Eukaryota</taxon>
        <taxon>Discoba</taxon>
        <taxon>Heterolobosea</taxon>
        <taxon>Tetramitia</taxon>
        <taxon>Eutetramitia</taxon>
        <taxon>Acrasidae</taxon>
        <taxon>Acrasis</taxon>
    </lineage>
</organism>
<comment type="caution">
    <text evidence="3">The sequence shown here is derived from an EMBL/GenBank/DDBJ whole genome shotgun (WGS) entry which is preliminary data.</text>
</comment>
<sequence length="134" mass="16189">MHYNIRQQPIIFTTELVKDVLRARAIRKEIERREQIIRDIDEQNNATLEEIRKIKLEILRRDEIKKVIENRQKIIDRVKEEMNGKTIPTVDAPTKNVKSKKSIRSKTKKPKRKLSLEDQWERREFRAIMNSLRS</sequence>